<proteinExistence type="predicted"/>
<accession>A0ABQ6N9H5</accession>
<feature type="non-terminal residue" evidence="1">
    <location>
        <position position="1"/>
    </location>
</feature>
<reference evidence="1 2" key="1">
    <citation type="journal article" date="2023" name="Commun. Biol.">
        <title>Genome analysis of Parmales, the sister group of diatoms, reveals the evolutionary specialization of diatoms from phago-mixotrophs to photoautotrophs.</title>
        <authorList>
            <person name="Ban H."/>
            <person name="Sato S."/>
            <person name="Yoshikawa S."/>
            <person name="Yamada K."/>
            <person name="Nakamura Y."/>
            <person name="Ichinomiya M."/>
            <person name="Sato N."/>
            <person name="Blanc-Mathieu R."/>
            <person name="Endo H."/>
            <person name="Kuwata A."/>
            <person name="Ogata H."/>
        </authorList>
    </citation>
    <scope>NUCLEOTIDE SEQUENCE [LARGE SCALE GENOMIC DNA]</scope>
</reference>
<name>A0ABQ6N9H5_9STRA</name>
<gene>
    <name evidence="1" type="ORF">TeGR_g13819</name>
</gene>
<feature type="non-terminal residue" evidence="1">
    <location>
        <position position="153"/>
    </location>
</feature>
<sequence length="153" mass="16733">TLFAYYFDSKTSSTYKNKGARMGALRDEHIAELSLVADKGESYLEGFQVIASQDENLVHSATLFVGPVTSGPVVHKVEQQAFIDRIALSDSSMSNMCSHVYATKLLGNAEDGHCIGLEKVMTSQGDFGNLDMKVPRDLAESVQLLLRGMGQRK</sequence>
<evidence type="ECO:0000313" key="1">
    <source>
        <dbReference type="EMBL" id="GMI51884.1"/>
    </source>
</evidence>
<comment type="caution">
    <text evidence="1">The sequence shown here is derived from an EMBL/GenBank/DDBJ whole genome shotgun (WGS) entry which is preliminary data.</text>
</comment>
<evidence type="ECO:0000313" key="2">
    <source>
        <dbReference type="Proteomes" id="UP001165060"/>
    </source>
</evidence>
<protein>
    <submittedName>
        <fullName evidence="1">Uncharacterized protein</fullName>
    </submittedName>
</protein>
<dbReference type="Proteomes" id="UP001165060">
    <property type="component" value="Unassembled WGS sequence"/>
</dbReference>
<organism evidence="1 2">
    <name type="scientific">Tetraparma gracilis</name>
    <dbReference type="NCBI Taxonomy" id="2962635"/>
    <lineage>
        <taxon>Eukaryota</taxon>
        <taxon>Sar</taxon>
        <taxon>Stramenopiles</taxon>
        <taxon>Ochrophyta</taxon>
        <taxon>Bolidophyceae</taxon>
        <taxon>Parmales</taxon>
        <taxon>Triparmaceae</taxon>
        <taxon>Tetraparma</taxon>
    </lineage>
</organism>
<keyword evidence="2" id="KW-1185">Reference proteome</keyword>
<dbReference type="EMBL" id="BRYB01007039">
    <property type="protein sequence ID" value="GMI51884.1"/>
    <property type="molecule type" value="Genomic_DNA"/>
</dbReference>